<name>A0A6I0FDM2_9FIRM</name>
<dbReference type="InterPro" id="IPR022781">
    <property type="entry name" value="Flagellar_biosynth_FliO"/>
</dbReference>
<dbReference type="Proteomes" id="UP000432715">
    <property type="component" value="Unassembled WGS sequence"/>
</dbReference>
<keyword evidence="4" id="KW-1133">Transmembrane helix</keyword>
<evidence type="ECO:0000256" key="5">
    <source>
        <dbReference type="ARBA" id="ARBA00023136"/>
    </source>
</evidence>
<dbReference type="EMBL" id="WBZC01000014">
    <property type="protein sequence ID" value="KAB3535870.1"/>
    <property type="molecule type" value="Genomic_DNA"/>
</dbReference>
<protein>
    <recommendedName>
        <fullName evidence="8">Flagellar protein</fullName>
    </recommendedName>
</protein>
<keyword evidence="2" id="KW-1003">Cell membrane</keyword>
<comment type="caution">
    <text evidence="6">The sequence shown here is derived from an EMBL/GenBank/DDBJ whole genome shotgun (WGS) entry which is preliminary data.</text>
</comment>
<evidence type="ECO:0000256" key="4">
    <source>
        <dbReference type="ARBA" id="ARBA00022989"/>
    </source>
</evidence>
<dbReference type="OrthoDB" id="1957692at2"/>
<evidence type="ECO:0000256" key="3">
    <source>
        <dbReference type="ARBA" id="ARBA00022692"/>
    </source>
</evidence>
<evidence type="ECO:0008006" key="8">
    <source>
        <dbReference type="Google" id="ProtNLM"/>
    </source>
</evidence>
<evidence type="ECO:0000313" key="6">
    <source>
        <dbReference type="EMBL" id="KAB3535870.1"/>
    </source>
</evidence>
<accession>A0A6I0FDM2</accession>
<evidence type="ECO:0000256" key="1">
    <source>
        <dbReference type="ARBA" id="ARBA00004236"/>
    </source>
</evidence>
<gene>
    <name evidence="6" type="ORF">F8154_04965</name>
</gene>
<evidence type="ECO:0000256" key="2">
    <source>
        <dbReference type="ARBA" id="ARBA00022475"/>
    </source>
</evidence>
<keyword evidence="5" id="KW-0472">Membrane</keyword>
<keyword evidence="3" id="KW-0812">Transmembrane</keyword>
<dbReference type="AlphaFoldDB" id="A0A6I0FDM2"/>
<proteinExistence type="predicted"/>
<dbReference type="Pfam" id="PF04347">
    <property type="entry name" value="FliO"/>
    <property type="match status" value="1"/>
</dbReference>
<dbReference type="GO" id="GO:0016020">
    <property type="term" value="C:membrane"/>
    <property type="evidence" value="ECO:0007669"/>
    <property type="project" value="InterPro"/>
</dbReference>
<sequence>MIEGIFTVLTLLLALAVVLFLAYGTTLLIGKKSGALFNNSSVKVLERVPIGQQADITIIQIHNRVYILAMQSKNIEVIDTMEVTEWHLNKESYTSNTKDKKSLELSGLRSRKLGEILKNQVFKKGDEDNNNENNKH</sequence>
<dbReference type="RefSeq" id="WP_151860497.1">
    <property type="nucleotide sequence ID" value="NZ_WBZC01000014.1"/>
</dbReference>
<comment type="subcellular location">
    <subcellularLocation>
        <location evidence="1">Cell membrane</location>
    </subcellularLocation>
</comment>
<organism evidence="6 7">
    <name type="scientific">Alkaliphilus pronyensis</name>
    <dbReference type="NCBI Taxonomy" id="1482732"/>
    <lineage>
        <taxon>Bacteria</taxon>
        <taxon>Bacillati</taxon>
        <taxon>Bacillota</taxon>
        <taxon>Clostridia</taxon>
        <taxon>Peptostreptococcales</taxon>
        <taxon>Natronincolaceae</taxon>
        <taxon>Alkaliphilus</taxon>
    </lineage>
</organism>
<evidence type="ECO:0000313" key="7">
    <source>
        <dbReference type="Proteomes" id="UP000432715"/>
    </source>
</evidence>
<reference evidence="6 7" key="1">
    <citation type="submission" date="2019-10" db="EMBL/GenBank/DDBJ databases">
        <title>Alkaliphilus serpentinus sp. nov. and Alkaliphilus pronyensis sp. nov., two novel anaerobic alkaliphilic species isolated from the serpentinized-hosted hydrothermal field of the Prony Bay (New Caledonia).</title>
        <authorList>
            <person name="Postec A."/>
        </authorList>
    </citation>
    <scope>NUCLEOTIDE SEQUENCE [LARGE SCALE GENOMIC DNA]</scope>
    <source>
        <strain evidence="6 7">LacV</strain>
    </source>
</reference>
<dbReference type="GO" id="GO:0044781">
    <property type="term" value="P:bacterial-type flagellum organization"/>
    <property type="evidence" value="ECO:0007669"/>
    <property type="project" value="InterPro"/>
</dbReference>
<keyword evidence="7" id="KW-1185">Reference proteome</keyword>